<protein>
    <submittedName>
        <fullName evidence="2">Glycosyltransferase family 4 protein</fullName>
    </submittedName>
</protein>
<dbReference type="RefSeq" id="WP_240569288.1">
    <property type="nucleotide sequence ID" value="NZ_JAKVPY010000022.1"/>
</dbReference>
<dbReference type="PANTHER" id="PTHR45947:SF3">
    <property type="entry name" value="SULFOQUINOVOSYL TRANSFERASE SQD2"/>
    <property type="match status" value="1"/>
</dbReference>
<dbReference type="InterPro" id="IPR028098">
    <property type="entry name" value="Glyco_trans_4-like_N"/>
</dbReference>
<organism evidence="2 3">
    <name type="scientific">Halomonas flagellata</name>
    <dbReference type="NCBI Taxonomy" id="2920385"/>
    <lineage>
        <taxon>Bacteria</taxon>
        <taxon>Pseudomonadati</taxon>
        <taxon>Pseudomonadota</taxon>
        <taxon>Gammaproteobacteria</taxon>
        <taxon>Oceanospirillales</taxon>
        <taxon>Halomonadaceae</taxon>
        <taxon>Halomonas</taxon>
    </lineage>
</organism>
<name>A0ABS9RXV4_9GAMM</name>
<dbReference type="CDD" id="cd03801">
    <property type="entry name" value="GT4_PimA-like"/>
    <property type="match status" value="1"/>
</dbReference>
<dbReference type="EMBL" id="JAKVPY010000022">
    <property type="protein sequence ID" value="MCH4564677.1"/>
    <property type="molecule type" value="Genomic_DNA"/>
</dbReference>
<sequence>MHLLIPVFFNAPQGGLHENVRATVLFMLVRRHRVTVVCRPGPFAEQMREHGAGVIATDYAEGSFAAAMAKIRALHERAPIDLVHAHPFMARRLGMIAARVLGLPCVVTMHGKYLDSLPRTIAQLDAVFTVSEGIRHYLLTEGEVGQPEKLQVVPNTPDARLFKAVKVAPPEEAEGRVVVSLVTRLDLDKAFILDIFYQAVAHAAERYPGRIHWQVVGQGKLWEAFAERVEALRGENSVSYTGWLQGEVLRDAYCRSAAVIAPGRCTLEAMSCGVPAIALGSKGYNGLVDGENWQQAVFTNFGGVGEKQAGYKEGSVERDLDRLMRSRAERRRLGRFGRQVVRQCFNAREMHQRLLGFYRLAVAAYKTAPRPQVAEAEFLELRLRGLNQRQLSPDRLAVRLECEHAEELQFAWYLLRDGEVIEKLGYGPEPHREIPLPGPGRYRVRCYIKDGEGRKIAFLSPEVAGPDESTSDSVTSGA</sequence>
<feature type="domain" description="Glycosyltransferase subfamily 4-like N-terminal" evidence="1">
    <location>
        <begin position="28"/>
        <end position="155"/>
    </location>
</feature>
<evidence type="ECO:0000313" key="3">
    <source>
        <dbReference type="Proteomes" id="UP001202117"/>
    </source>
</evidence>
<dbReference type="SUPFAM" id="SSF53756">
    <property type="entry name" value="UDP-Glycosyltransferase/glycogen phosphorylase"/>
    <property type="match status" value="1"/>
</dbReference>
<proteinExistence type="predicted"/>
<dbReference type="PANTHER" id="PTHR45947">
    <property type="entry name" value="SULFOQUINOVOSYL TRANSFERASE SQD2"/>
    <property type="match status" value="1"/>
</dbReference>
<comment type="caution">
    <text evidence="2">The sequence shown here is derived from an EMBL/GenBank/DDBJ whole genome shotgun (WGS) entry which is preliminary data.</text>
</comment>
<reference evidence="2 3" key="1">
    <citation type="submission" date="2022-02" db="EMBL/GenBank/DDBJ databases">
        <title>Halomonas fukangensis sp. nov., a halophilic bacterium isolated from a bulk soil of Kalidium foliatum at Fukang.</title>
        <authorList>
            <person name="Huang Y."/>
        </authorList>
    </citation>
    <scope>NUCLEOTIDE SEQUENCE [LARGE SCALE GENOMIC DNA]</scope>
    <source>
        <strain evidence="2 3">EGI 63088</strain>
    </source>
</reference>
<keyword evidence="3" id="KW-1185">Reference proteome</keyword>
<dbReference type="Pfam" id="PF13692">
    <property type="entry name" value="Glyco_trans_1_4"/>
    <property type="match status" value="1"/>
</dbReference>
<evidence type="ECO:0000259" key="1">
    <source>
        <dbReference type="Pfam" id="PF13439"/>
    </source>
</evidence>
<accession>A0ABS9RXV4</accession>
<evidence type="ECO:0000313" key="2">
    <source>
        <dbReference type="EMBL" id="MCH4564677.1"/>
    </source>
</evidence>
<dbReference type="InterPro" id="IPR050194">
    <property type="entry name" value="Glycosyltransferase_grp1"/>
</dbReference>
<dbReference type="Proteomes" id="UP001202117">
    <property type="component" value="Unassembled WGS sequence"/>
</dbReference>
<dbReference type="Pfam" id="PF13439">
    <property type="entry name" value="Glyco_transf_4"/>
    <property type="match status" value="1"/>
</dbReference>
<gene>
    <name evidence="2" type="ORF">MKP05_16370</name>
</gene>
<dbReference type="Gene3D" id="3.40.50.2000">
    <property type="entry name" value="Glycogen Phosphorylase B"/>
    <property type="match status" value="2"/>
</dbReference>